<dbReference type="GO" id="GO:0004672">
    <property type="term" value="F:protein kinase activity"/>
    <property type="evidence" value="ECO:0007669"/>
    <property type="project" value="InterPro"/>
</dbReference>
<keyword evidence="7" id="KW-1185">Reference proteome</keyword>
<keyword evidence="1" id="KW-0808">Transferase</keyword>
<dbReference type="Gramene" id="FCD_00008308-RA">
    <property type="protein sequence ID" value="FCD_00008308-RA:cds"/>
    <property type="gene ID" value="FCD_00008308"/>
</dbReference>
<evidence type="ECO:0000313" key="7">
    <source>
        <dbReference type="Proteomes" id="UP001187192"/>
    </source>
</evidence>
<evidence type="ECO:0000256" key="2">
    <source>
        <dbReference type="ARBA" id="ARBA00022741"/>
    </source>
</evidence>
<dbReference type="Pfam" id="PF07714">
    <property type="entry name" value="PK_Tyr_Ser-Thr"/>
    <property type="match status" value="1"/>
</dbReference>
<evidence type="ECO:0000256" key="3">
    <source>
        <dbReference type="ARBA" id="ARBA00022777"/>
    </source>
</evidence>
<dbReference type="GO" id="GO:0005524">
    <property type="term" value="F:ATP binding"/>
    <property type="evidence" value="ECO:0007669"/>
    <property type="project" value="UniProtKB-KW"/>
</dbReference>
<comment type="caution">
    <text evidence="6">The sequence shown here is derived from an EMBL/GenBank/DDBJ whole genome shotgun (WGS) entry which is preliminary data.</text>
</comment>
<sequence>MSSIAGAFGYIAPEYARITRVNEKIDVYSFGVIVLELVTGRKANHGDECTSLAEWVWRHLQEGKPIVEALDEEIKGREKCGSN</sequence>
<gene>
    <name evidence="6" type="ORF">TIFTF001_051123</name>
</gene>
<dbReference type="InterPro" id="IPR052059">
    <property type="entry name" value="CR_Ser/Thr_kinase"/>
</dbReference>
<dbReference type="Gene3D" id="1.10.510.10">
    <property type="entry name" value="Transferase(Phosphotransferase) domain 1"/>
    <property type="match status" value="1"/>
</dbReference>
<reference evidence="6" key="1">
    <citation type="submission" date="2023-07" db="EMBL/GenBank/DDBJ databases">
        <title>draft genome sequence of fig (Ficus carica).</title>
        <authorList>
            <person name="Takahashi T."/>
            <person name="Nishimura K."/>
        </authorList>
    </citation>
    <scope>NUCLEOTIDE SEQUENCE</scope>
</reference>
<name>A0AA88CLP4_FICCA</name>
<evidence type="ECO:0000256" key="4">
    <source>
        <dbReference type="ARBA" id="ARBA00022840"/>
    </source>
</evidence>
<proteinExistence type="predicted"/>
<dbReference type="InterPro" id="IPR001245">
    <property type="entry name" value="Ser-Thr/Tyr_kinase_cat_dom"/>
</dbReference>
<dbReference type="PANTHER" id="PTHR47973">
    <property type="entry name" value="CYSTEINE-RICH RECEPTOR-LIKE PROTEIN KINASE 3"/>
    <property type="match status" value="1"/>
</dbReference>
<keyword evidence="3" id="KW-0418">Kinase</keyword>
<dbReference type="AlphaFoldDB" id="A0AA88CLP4"/>
<dbReference type="SUPFAM" id="SSF56112">
    <property type="entry name" value="Protein kinase-like (PK-like)"/>
    <property type="match status" value="1"/>
</dbReference>
<feature type="domain" description="Protein kinase" evidence="5">
    <location>
        <begin position="1"/>
        <end position="83"/>
    </location>
</feature>
<accession>A0AA88CLP4</accession>
<protein>
    <recommendedName>
        <fullName evidence="5">Protein kinase domain-containing protein</fullName>
    </recommendedName>
</protein>
<dbReference type="InterPro" id="IPR011009">
    <property type="entry name" value="Kinase-like_dom_sf"/>
</dbReference>
<dbReference type="EMBL" id="BTGU01009130">
    <property type="protein sequence ID" value="GMN21431.1"/>
    <property type="molecule type" value="Genomic_DNA"/>
</dbReference>
<dbReference type="PROSITE" id="PS50011">
    <property type="entry name" value="PROTEIN_KINASE_DOM"/>
    <property type="match status" value="1"/>
</dbReference>
<evidence type="ECO:0000256" key="1">
    <source>
        <dbReference type="ARBA" id="ARBA00022679"/>
    </source>
</evidence>
<organism evidence="6 7">
    <name type="scientific">Ficus carica</name>
    <name type="common">Common fig</name>
    <dbReference type="NCBI Taxonomy" id="3494"/>
    <lineage>
        <taxon>Eukaryota</taxon>
        <taxon>Viridiplantae</taxon>
        <taxon>Streptophyta</taxon>
        <taxon>Embryophyta</taxon>
        <taxon>Tracheophyta</taxon>
        <taxon>Spermatophyta</taxon>
        <taxon>Magnoliopsida</taxon>
        <taxon>eudicotyledons</taxon>
        <taxon>Gunneridae</taxon>
        <taxon>Pentapetalae</taxon>
        <taxon>rosids</taxon>
        <taxon>fabids</taxon>
        <taxon>Rosales</taxon>
        <taxon>Moraceae</taxon>
        <taxon>Ficeae</taxon>
        <taxon>Ficus</taxon>
    </lineage>
</organism>
<dbReference type="Proteomes" id="UP001187192">
    <property type="component" value="Unassembled WGS sequence"/>
</dbReference>
<evidence type="ECO:0000313" key="6">
    <source>
        <dbReference type="EMBL" id="GMN21431.1"/>
    </source>
</evidence>
<keyword evidence="4" id="KW-0067">ATP-binding</keyword>
<dbReference type="InterPro" id="IPR000719">
    <property type="entry name" value="Prot_kinase_dom"/>
</dbReference>
<keyword evidence="2" id="KW-0547">Nucleotide-binding</keyword>
<evidence type="ECO:0000259" key="5">
    <source>
        <dbReference type="PROSITE" id="PS50011"/>
    </source>
</evidence>